<evidence type="ECO:0000313" key="1">
    <source>
        <dbReference type="EMBL" id="KAE9340689.1"/>
    </source>
</evidence>
<reference evidence="1 2" key="1">
    <citation type="submission" date="2018-09" db="EMBL/GenBank/DDBJ databases">
        <title>Genomic investigation of the strawberry pathogen Phytophthora fragariae indicates pathogenicity is determined by transcriptional variation in three key races.</title>
        <authorList>
            <person name="Adams T.M."/>
            <person name="Armitage A.D."/>
            <person name="Sobczyk M.K."/>
            <person name="Bates H.J."/>
            <person name="Dunwell J.M."/>
            <person name="Nellist C.F."/>
            <person name="Harrison R.J."/>
        </authorList>
    </citation>
    <scope>NUCLEOTIDE SEQUENCE [LARGE SCALE GENOMIC DNA]</scope>
    <source>
        <strain evidence="1 2">NOV-77</strain>
    </source>
</reference>
<protein>
    <submittedName>
        <fullName evidence="1">Uncharacterized protein</fullName>
    </submittedName>
</protein>
<accession>A0A6G0RS37</accession>
<proteinExistence type="predicted"/>
<dbReference type="Proteomes" id="UP000486351">
    <property type="component" value="Unassembled WGS sequence"/>
</dbReference>
<gene>
    <name evidence="1" type="ORF">PF008_g10992</name>
</gene>
<evidence type="ECO:0000313" key="2">
    <source>
        <dbReference type="Proteomes" id="UP000486351"/>
    </source>
</evidence>
<sequence length="68" mass="7104">MVWSKRAGVWLGRASPKGVGAARTMICVSVAMPGGRSGARVCSEERELPNEAVLEFPLGSPTGTGAFR</sequence>
<dbReference type="EMBL" id="QXFY01000572">
    <property type="protein sequence ID" value="KAE9340689.1"/>
    <property type="molecule type" value="Genomic_DNA"/>
</dbReference>
<organism evidence="1 2">
    <name type="scientific">Phytophthora fragariae</name>
    <dbReference type="NCBI Taxonomy" id="53985"/>
    <lineage>
        <taxon>Eukaryota</taxon>
        <taxon>Sar</taxon>
        <taxon>Stramenopiles</taxon>
        <taxon>Oomycota</taxon>
        <taxon>Peronosporomycetes</taxon>
        <taxon>Peronosporales</taxon>
        <taxon>Peronosporaceae</taxon>
        <taxon>Phytophthora</taxon>
    </lineage>
</organism>
<name>A0A6G0RS37_9STRA</name>
<dbReference type="AlphaFoldDB" id="A0A6G0RS37"/>
<comment type="caution">
    <text evidence="1">The sequence shown here is derived from an EMBL/GenBank/DDBJ whole genome shotgun (WGS) entry which is preliminary data.</text>
</comment>